<organism evidence="3 4">
    <name type="scientific">Mikania micrantha</name>
    <name type="common">bitter vine</name>
    <dbReference type="NCBI Taxonomy" id="192012"/>
    <lineage>
        <taxon>Eukaryota</taxon>
        <taxon>Viridiplantae</taxon>
        <taxon>Streptophyta</taxon>
        <taxon>Embryophyta</taxon>
        <taxon>Tracheophyta</taxon>
        <taxon>Spermatophyta</taxon>
        <taxon>Magnoliopsida</taxon>
        <taxon>eudicotyledons</taxon>
        <taxon>Gunneridae</taxon>
        <taxon>Pentapetalae</taxon>
        <taxon>asterids</taxon>
        <taxon>campanulids</taxon>
        <taxon>Asterales</taxon>
        <taxon>Asteraceae</taxon>
        <taxon>Asteroideae</taxon>
        <taxon>Heliantheae alliance</taxon>
        <taxon>Eupatorieae</taxon>
        <taxon>Mikania</taxon>
    </lineage>
</organism>
<feature type="domain" description="CCHC-type" evidence="2">
    <location>
        <begin position="348"/>
        <end position="364"/>
    </location>
</feature>
<evidence type="ECO:0000256" key="1">
    <source>
        <dbReference type="SAM" id="MobiDB-lite"/>
    </source>
</evidence>
<gene>
    <name evidence="3" type="ORF">E3N88_35800</name>
</gene>
<feature type="compositionally biased region" description="Basic and acidic residues" evidence="1">
    <location>
        <begin position="411"/>
        <end position="436"/>
    </location>
</feature>
<feature type="compositionally biased region" description="Basic and acidic residues" evidence="1">
    <location>
        <begin position="469"/>
        <end position="482"/>
    </location>
</feature>
<accession>A0A5N6M1X5</accession>
<sequence length="635" mass="71655">MDINYQMAMISYRAKKFYQRTGRQFKKHNMKTGFGLDKSKLKCFNCQQLCHFSRECKSTGSQPSNSGQSQQRPSSSTNNANIAEQDFADWSFQAEDASISNSALIANDSTSSFKVTDDMCTPECLEKLNVFKRINSQVSNELESLQVVKANFFECERNYKQKIEEMEKTISSLKHEDTNKQCQINNLLERLTTAKTELVLAESYRDKFLSQGEKYEKLFRMSSTTELVNKNGAGLGYNKVEPPSAYTSIMDVRCKPVVNLVYDEELDIHKVTQTENLSDLNPNDYVTCPSDKSKRGRSKERKASFSGKRVNYQGNKSVGASKPSTAVNQSSSSINQNQYQPFLNNQPTCLMCGDKNHFAADCFYNPKSRVFSEKQERGRKKSWRMSSSSSSEEQGRSPVKKVSEASTSDNQNKKASEKNVSEDQERKAYKGKRSSEAHIKKTFYKSKKSFPFGRRGTSEAKPNWSAKAKSSEGKAKSASDDYRKKPILPKILKTKQIWKRKEIAGPSVQSPMPPNNKHIIWTAGIKSNLWIVDSGCSRHMTGNKTHLHKYEPFFGGSVAFGSDPIDSTREMMNVGGNRARNGVTDCPESRNEENFQSIELLDSSRIILLVPVYERSCYSKTTGSAVDGEVPSLYE</sequence>
<feature type="region of interest" description="Disordered" evidence="1">
    <location>
        <begin position="450"/>
        <end position="482"/>
    </location>
</feature>
<feature type="domain" description="CCHC-type" evidence="2">
    <location>
        <begin position="42"/>
        <end position="58"/>
    </location>
</feature>
<feature type="region of interest" description="Disordered" evidence="1">
    <location>
        <begin position="279"/>
        <end position="339"/>
    </location>
</feature>
<name>A0A5N6M1X5_9ASTR</name>
<keyword evidence="4" id="KW-1185">Reference proteome</keyword>
<dbReference type="InterPro" id="IPR001878">
    <property type="entry name" value="Znf_CCHC"/>
</dbReference>
<feature type="compositionally biased region" description="Low complexity" evidence="1">
    <location>
        <begin position="328"/>
        <end position="339"/>
    </location>
</feature>
<evidence type="ECO:0000313" key="3">
    <source>
        <dbReference type="EMBL" id="KAD3067920.1"/>
    </source>
</evidence>
<proteinExistence type="predicted"/>
<dbReference type="GO" id="GO:0003676">
    <property type="term" value="F:nucleic acid binding"/>
    <property type="evidence" value="ECO:0007669"/>
    <property type="project" value="InterPro"/>
</dbReference>
<dbReference type="Pfam" id="PF22936">
    <property type="entry name" value="Pol_BBD"/>
    <property type="match status" value="1"/>
</dbReference>
<feature type="region of interest" description="Disordered" evidence="1">
    <location>
        <begin position="373"/>
        <end position="436"/>
    </location>
</feature>
<dbReference type="SUPFAM" id="SSF57756">
    <property type="entry name" value="Retrovirus zinc finger-like domains"/>
    <property type="match status" value="1"/>
</dbReference>
<dbReference type="AlphaFoldDB" id="A0A5N6M1X5"/>
<comment type="caution">
    <text evidence="3">The sequence shown here is derived from an EMBL/GenBank/DDBJ whole genome shotgun (WGS) entry which is preliminary data.</text>
</comment>
<dbReference type="Proteomes" id="UP000326396">
    <property type="component" value="Linkage Group LG7"/>
</dbReference>
<dbReference type="InterPro" id="IPR054722">
    <property type="entry name" value="PolX-like_BBD"/>
</dbReference>
<evidence type="ECO:0000313" key="4">
    <source>
        <dbReference type="Proteomes" id="UP000326396"/>
    </source>
</evidence>
<evidence type="ECO:0000259" key="2">
    <source>
        <dbReference type="SMART" id="SM00343"/>
    </source>
</evidence>
<feature type="compositionally biased region" description="Polar residues" evidence="1">
    <location>
        <begin position="312"/>
        <end position="327"/>
    </location>
</feature>
<reference evidence="3 4" key="1">
    <citation type="submission" date="2019-05" db="EMBL/GenBank/DDBJ databases">
        <title>Mikania micrantha, genome provides insights into the molecular mechanism of rapid growth.</title>
        <authorList>
            <person name="Liu B."/>
        </authorList>
    </citation>
    <scope>NUCLEOTIDE SEQUENCE [LARGE SCALE GENOMIC DNA]</scope>
    <source>
        <strain evidence="3">NLD-2019</strain>
        <tissue evidence="3">Leaf</tissue>
    </source>
</reference>
<protein>
    <recommendedName>
        <fullName evidence="2">CCHC-type domain-containing protein</fullName>
    </recommendedName>
</protein>
<dbReference type="InterPro" id="IPR036875">
    <property type="entry name" value="Znf_CCHC_sf"/>
</dbReference>
<dbReference type="SMART" id="SM00343">
    <property type="entry name" value="ZnF_C2HC"/>
    <property type="match status" value="2"/>
</dbReference>
<dbReference type="GO" id="GO:0008270">
    <property type="term" value="F:zinc ion binding"/>
    <property type="evidence" value="ECO:0007669"/>
    <property type="project" value="InterPro"/>
</dbReference>
<dbReference type="EMBL" id="SZYD01000017">
    <property type="protein sequence ID" value="KAD3067920.1"/>
    <property type="molecule type" value="Genomic_DNA"/>
</dbReference>